<evidence type="ECO:0000313" key="3">
    <source>
        <dbReference type="Proteomes" id="UP000780801"/>
    </source>
</evidence>
<dbReference type="GO" id="GO:0005829">
    <property type="term" value="C:cytosol"/>
    <property type="evidence" value="ECO:0007669"/>
    <property type="project" value="UniProtKB-SubCell"/>
</dbReference>
<dbReference type="OrthoDB" id="284473at2759"/>
<proteinExistence type="predicted"/>
<reference evidence="2" key="1">
    <citation type="journal article" date="2020" name="Fungal Divers.">
        <title>Resolving the Mortierellaceae phylogeny through synthesis of multi-gene phylogenetics and phylogenomics.</title>
        <authorList>
            <person name="Vandepol N."/>
            <person name="Liber J."/>
            <person name="Desiro A."/>
            <person name="Na H."/>
            <person name="Kennedy M."/>
            <person name="Barry K."/>
            <person name="Grigoriev I.V."/>
            <person name="Miller A.N."/>
            <person name="O'Donnell K."/>
            <person name="Stajich J.E."/>
            <person name="Bonito G."/>
        </authorList>
    </citation>
    <scope>NUCLEOTIDE SEQUENCE</scope>
    <source>
        <strain evidence="2">KOD1015</strain>
    </source>
</reference>
<organism evidence="2 3">
    <name type="scientific">Lunasporangiospora selenospora</name>
    <dbReference type="NCBI Taxonomy" id="979761"/>
    <lineage>
        <taxon>Eukaryota</taxon>
        <taxon>Fungi</taxon>
        <taxon>Fungi incertae sedis</taxon>
        <taxon>Mucoromycota</taxon>
        <taxon>Mortierellomycotina</taxon>
        <taxon>Mortierellomycetes</taxon>
        <taxon>Mortierellales</taxon>
        <taxon>Mortierellaceae</taxon>
        <taxon>Lunasporangiospora</taxon>
    </lineage>
</organism>
<name>A0A9P6FUG5_9FUNG</name>
<dbReference type="EMBL" id="JAABOA010001770">
    <property type="protein sequence ID" value="KAF9580926.1"/>
    <property type="molecule type" value="Genomic_DNA"/>
</dbReference>
<keyword evidence="3" id="KW-1185">Reference proteome</keyword>
<evidence type="ECO:0000313" key="2">
    <source>
        <dbReference type="EMBL" id="KAF9580926.1"/>
    </source>
</evidence>
<dbReference type="AlphaFoldDB" id="A0A9P6FUG5"/>
<dbReference type="PANTHER" id="PTHR13246:SF1">
    <property type="entry name" value="CYTOSOLIC ENDO-BETA-N-ACETYLGLUCOSAMINIDASE"/>
    <property type="match status" value="1"/>
</dbReference>
<feature type="domain" description="Cytosolic endo-beta-N-acetylglucosaminidase TIM barrel" evidence="1">
    <location>
        <begin position="3"/>
        <end position="325"/>
    </location>
</feature>
<dbReference type="InterPro" id="IPR005201">
    <property type="entry name" value="TIM_ENGase"/>
</dbReference>
<dbReference type="PANTHER" id="PTHR13246">
    <property type="entry name" value="ENDO BETA N-ACETYLGLUCOSAMINIDASE"/>
    <property type="match status" value="1"/>
</dbReference>
<sequence>YAEDALPQGNDYERIYSVQYWNYVDIFIYFSHNLITIPPPSWTNAAHRNGVRCLGTIITEWTKGLLEVDELVSGPGLPLSIDRTDDVDRHWFSKVYADKLVDIAVYYGFDGWFINVESHLRGGDQQVNQTLAFLAYFQAQIHERIPGGQLIWYDSVITTGRIHYQNQLSLENYRFFQQSDGIFTNYGWKSHQVKLSAELAGSRKRDVYTGIDIWGRGTYGGGGFTTFKALKIIQRDQTSVALFAPGWTYEHLGKDSFMTNDRLFWIGHPGAGIHAESQLPVDNSDVERIVSLFYDDFRPISDYILARPSGCANWFYSSFDRGFGLGYWVDGKVLVSNTQWSTVTLTFKPSSPDVHVGLNISLQRIPELAQCSPERAQAREAIWCNMKRRVYEFLTELIGPEPSTEGESKITEQHIISDAATPAKTVKQQTQVPLRQAFQENQGMFAGSASDVMNVLLLPQHHECMYRTEALEDGWQKLTLDVNNLFILPDLSGEEVEVGSHSSAFPEIHLAGIGVTLRYEETAFTEEADSDILPLPPQYSLPKRGSGRPLITLGSLAVVPTRTINYRASLIQGLLTSDLEFVIKEPCVSDLQSQGTRVTFTQQQWKDKQMQWRLKPDCFGKDNMPITIKVSATFTWSIGYPITLSTPNHVVSNQGDNVKISNADYSHFCVYISFGMTEKHLSGAQDQDIGNADKRTHANSLHFVGTSFTDRYRMINFETPLLPSILGQNEELTIWAWVQGIRRDGRAELQNNWAKVQLI</sequence>
<accession>A0A9P6FUG5</accession>
<dbReference type="GO" id="GO:0033925">
    <property type="term" value="F:mannosyl-glycoprotein endo-beta-N-acetylglucosaminidase activity"/>
    <property type="evidence" value="ECO:0007669"/>
    <property type="project" value="UniProtKB-EC"/>
</dbReference>
<dbReference type="Pfam" id="PF03644">
    <property type="entry name" value="Glyco_hydro_85"/>
    <property type="match status" value="1"/>
</dbReference>
<feature type="non-terminal residue" evidence="2">
    <location>
        <position position="1"/>
    </location>
</feature>
<gene>
    <name evidence="2" type="ORF">BGW38_002237</name>
</gene>
<protein>
    <recommendedName>
        <fullName evidence="1">Cytosolic endo-beta-N-acetylglucosaminidase TIM barrel domain-containing protein</fullName>
    </recommendedName>
</protein>
<dbReference type="Gene3D" id="3.20.20.80">
    <property type="entry name" value="Glycosidases"/>
    <property type="match status" value="1"/>
</dbReference>
<evidence type="ECO:0000259" key="1">
    <source>
        <dbReference type="Pfam" id="PF03644"/>
    </source>
</evidence>
<comment type="caution">
    <text evidence="2">The sequence shown here is derived from an EMBL/GenBank/DDBJ whole genome shotgun (WGS) entry which is preliminary data.</text>
</comment>
<dbReference type="InterPro" id="IPR032979">
    <property type="entry name" value="ENGase"/>
</dbReference>
<dbReference type="Proteomes" id="UP000780801">
    <property type="component" value="Unassembled WGS sequence"/>
</dbReference>